<sequence>MNLLVYSVSLLCFLTPGIFAAF</sequence>
<dbReference type="EMBL" id="CAJVCH010034660">
    <property type="protein sequence ID" value="CAG7715562.1"/>
    <property type="molecule type" value="Genomic_DNA"/>
</dbReference>
<name>A0A8J2NK70_9HEXA</name>
<organism evidence="1 2">
    <name type="scientific">Allacma fusca</name>
    <dbReference type="NCBI Taxonomy" id="39272"/>
    <lineage>
        <taxon>Eukaryota</taxon>
        <taxon>Metazoa</taxon>
        <taxon>Ecdysozoa</taxon>
        <taxon>Arthropoda</taxon>
        <taxon>Hexapoda</taxon>
        <taxon>Collembola</taxon>
        <taxon>Symphypleona</taxon>
        <taxon>Sminthuridae</taxon>
        <taxon>Allacma</taxon>
    </lineage>
</organism>
<keyword evidence="2" id="KW-1185">Reference proteome</keyword>
<dbReference type="AlphaFoldDB" id="A0A8J2NK70"/>
<comment type="caution">
    <text evidence="1">The sequence shown here is derived from an EMBL/GenBank/DDBJ whole genome shotgun (WGS) entry which is preliminary data.</text>
</comment>
<dbReference type="Proteomes" id="UP000708208">
    <property type="component" value="Unassembled WGS sequence"/>
</dbReference>
<proteinExistence type="predicted"/>
<feature type="non-terminal residue" evidence="1">
    <location>
        <position position="22"/>
    </location>
</feature>
<reference evidence="1" key="1">
    <citation type="submission" date="2021-06" db="EMBL/GenBank/DDBJ databases">
        <authorList>
            <person name="Hodson N. C."/>
            <person name="Mongue J. A."/>
            <person name="Jaron S. K."/>
        </authorList>
    </citation>
    <scope>NUCLEOTIDE SEQUENCE</scope>
</reference>
<evidence type="ECO:0000313" key="2">
    <source>
        <dbReference type="Proteomes" id="UP000708208"/>
    </source>
</evidence>
<gene>
    <name evidence="1" type="ORF">AFUS01_LOCUS5428</name>
</gene>
<evidence type="ECO:0000313" key="1">
    <source>
        <dbReference type="EMBL" id="CAG7715562.1"/>
    </source>
</evidence>
<protein>
    <submittedName>
        <fullName evidence="1">Uncharacterized protein</fullName>
    </submittedName>
</protein>
<accession>A0A8J2NK70</accession>